<feature type="compositionally biased region" description="Low complexity" evidence="1">
    <location>
        <begin position="26"/>
        <end position="41"/>
    </location>
</feature>
<keyword evidence="3" id="KW-1185">Reference proteome</keyword>
<sequence length="143" mass="15385">MGQHFSRKRNSRSGGQPASKNDVAEETAAAATAVAAPPQPTVNVTVTTPPEVSQIPLQSESHAVTQVSSVSFSYLVTILPVIFTQGKSLLHTSEVLEWDSATSGDPTIRLVIWDAVLFCTTIINTLEGMKRGKRKRKRAALTP</sequence>
<protein>
    <submittedName>
        <fullName evidence="4">Neur_chan_memb domain-containing protein</fullName>
    </submittedName>
</protein>
<reference evidence="4" key="2">
    <citation type="submission" date="2020-10" db="UniProtKB">
        <authorList>
            <consortium name="WormBaseParasite"/>
        </authorList>
    </citation>
    <scope>IDENTIFICATION</scope>
</reference>
<feature type="transmembrane region" description="Helical" evidence="2">
    <location>
        <begin position="110"/>
        <end position="129"/>
    </location>
</feature>
<organism evidence="3 4">
    <name type="scientific">Panagrellus redivivus</name>
    <name type="common">Microworm</name>
    <dbReference type="NCBI Taxonomy" id="6233"/>
    <lineage>
        <taxon>Eukaryota</taxon>
        <taxon>Metazoa</taxon>
        <taxon>Ecdysozoa</taxon>
        <taxon>Nematoda</taxon>
        <taxon>Chromadorea</taxon>
        <taxon>Rhabditida</taxon>
        <taxon>Tylenchina</taxon>
        <taxon>Panagrolaimomorpha</taxon>
        <taxon>Panagrolaimoidea</taxon>
        <taxon>Panagrolaimidae</taxon>
        <taxon>Panagrellus</taxon>
    </lineage>
</organism>
<keyword evidence="2" id="KW-0812">Transmembrane</keyword>
<evidence type="ECO:0000256" key="2">
    <source>
        <dbReference type="SAM" id="Phobius"/>
    </source>
</evidence>
<keyword evidence="2" id="KW-0472">Membrane</keyword>
<feature type="transmembrane region" description="Helical" evidence="2">
    <location>
        <begin position="72"/>
        <end position="90"/>
    </location>
</feature>
<feature type="compositionally biased region" description="Basic residues" evidence="1">
    <location>
        <begin position="1"/>
        <end position="11"/>
    </location>
</feature>
<keyword evidence="2" id="KW-1133">Transmembrane helix</keyword>
<feature type="region of interest" description="Disordered" evidence="1">
    <location>
        <begin position="1"/>
        <end position="41"/>
    </location>
</feature>
<proteinExistence type="predicted"/>
<accession>A0A7E4V1V6</accession>
<dbReference type="WBParaSite" id="Pan_g15620.t1">
    <property type="protein sequence ID" value="Pan_g15620.t1"/>
    <property type="gene ID" value="Pan_g15620"/>
</dbReference>
<dbReference type="Proteomes" id="UP000492821">
    <property type="component" value="Unassembled WGS sequence"/>
</dbReference>
<name>A0A7E4V1V6_PANRE</name>
<dbReference type="AlphaFoldDB" id="A0A7E4V1V6"/>
<evidence type="ECO:0000313" key="4">
    <source>
        <dbReference type="WBParaSite" id="Pan_g15620.t1"/>
    </source>
</evidence>
<evidence type="ECO:0000256" key="1">
    <source>
        <dbReference type="SAM" id="MobiDB-lite"/>
    </source>
</evidence>
<reference evidence="3" key="1">
    <citation type="journal article" date="2013" name="Genetics">
        <title>The draft genome and transcriptome of Panagrellus redivivus are shaped by the harsh demands of a free-living lifestyle.</title>
        <authorList>
            <person name="Srinivasan J."/>
            <person name="Dillman A.R."/>
            <person name="Macchietto M.G."/>
            <person name="Heikkinen L."/>
            <person name="Lakso M."/>
            <person name="Fracchia K.M."/>
            <person name="Antoshechkin I."/>
            <person name="Mortazavi A."/>
            <person name="Wong G."/>
            <person name="Sternberg P.W."/>
        </authorList>
    </citation>
    <scope>NUCLEOTIDE SEQUENCE [LARGE SCALE GENOMIC DNA]</scope>
    <source>
        <strain evidence="3">MT8872</strain>
    </source>
</reference>
<evidence type="ECO:0000313" key="3">
    <source>
        <dbReference type="Proteomes" id="UP000492821"/>
    </source>
</evidence>